<dbReference type="GO" id="GO:0005886">
    <property type="term" value="C:plasma membrane"/>
    <property type="evidence" value="ECO:0007669"/>
    <property type="project" value="UniProtKB-SubCell"/>
</dbReference>
<keyword evidence="5" id="KW-0813">Transport</keyword>
<feature type="domain" description="ABC transmembrane type-1" evidence="6">
    <location>
        <begin position="100"/>
        <end position="309"/>
    </location>
</feature>
<evidence type="ECO:0000256" key="5">
    <source>
        <dbReference type="RuleBase" id="RU363032"/>
    </source>
</evidence>
<evidence type="ECO:0000259" key="6">
    <source>
        <dbReference type="PROSITE" id="PS50928"/>
    </source>
</evidence>
<comment type="subcellular location">
    <subcellularLocation>
        <location evidence="1 5">Cell membrane</location>
        <topology evidence="1 5">Multi-pass membrane protein</topology>
    </subcellularLocation>
</comment>
<feature type="transmembrane region" description="Helical" evidence="5">
    <location>
        <begin position="293"/>
        <end position="316"/>
    </location>
</feature>
<dbReference type="CDD" id="cd06261">
    <property type="entry name" value="TM_PBP2"/>
    <property type="match status" value="1"/>
</dbReference>
<keyword evidence="4 5" id="KW-0472">Membrane</keyword>
<dbReference type="InterPro" id="IPR035906">
    <property type="entry name" value="MetI-like_sf"/>
</dbReference>
<evidence type="ECO:0000256" key="3">
    <source>
        <dbReference type="ARBA" id="ARBA00022989"/>
    </source>
</evidence>
<keyword evidence="2 5" id="KW-0812">Transmembrane</keyword>
<feature type="transmembrane region" description="Helical" evidence="5">
    <location>
        <begin position="99"/>
        <end position="127"/>
    </location>
</feature>
<organism evidence="7">
    <name type="scientific">Thermodesulfobium narugense</name>
    <dbReference type="NCBI Taxonomy" id="184064"/>
    <lineage>
        <taxon>Bacteria</taxon>
        <taxon>Pseudomonadati</taxon>
        <taxon>Thermodesulfobiota</taxon>
        <taxon>Thermodesulfobiia</taxon>
        <taxon>Thermodesulfobiales</taxon>
        <taxon>Thermodesulfobiaceae</taxon>
        <taxon>Thermodesulfobium</taxon>
    </lineage>
</organism>
<dbReference type="InterPro" id="IPR000515">
    <property type="entry name" value="MetI-like"/>
</dbReference>
<feature type="transmembrane region" description="Helical" evidence="5">
    <location>
        <begin position="148"/>
        <end position="167"/>
    </location>
</feature>
<sequence>MKYILRKLIYLFLTAWSALTIDFILPRLMPGNPAQIMIAKYKGTLGPQALQSLETAFGINVHQNIFLQYFSYLYRTVTGNFGISLTYYPSTVMSMISGAIPWTIGLVGVSTIIAFVLGTLIGINSAWKRESFISNISVPISIFFNSMPYFWFALLLEYFVAYLLGWFPLTGAFSAQMSGFAFISSVLYHAILPATTIIVTAFGGWILTMRNNMINVLSEDYIAFAFSQGLPEREIEFNYVARNAILPNFTGFAMAIGFVISGVLLVEMVFSYPGIGYLLYQAVIDLDYPLMNAIFLFIIIAVLIANFIADMIYVLLDPRIRGE</sequence>
<name>A0A7C5PH43_9BACT</name>
<evidence type="ECO:0000256" key="4">
    <source>
        <dbReference type="ARBA" id="ARBA00023136"/>
    </source>
</evidence>
<dbReference type="SUPFAM" id="SSF161098">
    <property type="entry name" value="MetI-like"/>
    <property type="match status" value="1"/>
</dbReference>
<dbReference type="Gene3D" id="1.10.3720.10">
    <property type="entry name" value="MetI-like"/>
    <property type="match status" value="1"/>
</dbReference>
<accession>A0A7C5PH43</accession>
<proteinExistence type="inferred from homology"/>
<reference evidence="7" key="1">
    <citation type="journal article" date="2020" name="mSystems">
        <title>Genome- and Community-Level Interaction Insights into Carbon Utilization and Element Cycling Functions of Hydrothermarchaeota in Hydrothermal Sediment.</title>
        <authorList>
            <person name="Zhou Z."/>
            <person name="Liu Y."/>
            <person name="Xu W."/>
            <person name="Pan J."/>
            <person name="Luo Z.H."/>
            <person name="Li M."/>
        </authorList>
    </citation>
    <scope>NUCLEOTIDE SEQUENCE [LARGE SCALE GENOMIC DNA]</scope>
    <source>
        <strain evidence="7">SpSt-1019</strain>
    </source>
</reference>
<comment type="caution">
    <text evidence="7">The sequence shown here is derived from an EMBL/GenBank/DDBJ whole genome shotgun (WGS) entry which is preliminary data.</text>
</comment>
<gene>
    <name evidence="7" type="ORF">ENL70_04925</name>
</gene>
<dbReference type="Pfam" id="PF00528">
    <property type="entry name" value="BPD_transp_1"/>
    <property type="match status" value="1"/>
</dbReference>
<dbReference type="PANTHER" id="PTHR43376:SF1">
    <property type="entry name" value="OLIGOPEPTIDE TRANSPORT SYSTEM PERMEASE PROTEIN"/>
    <property type="match status" value="1"/>
</dbReference>
<dbReference type="EMBL" id="DRUY01000165">
    <property type="protein sequence ID" value="HHI65871.1"/>
    <property type="molecule type" value="Genomic_DNA"/>
</dbReference>
<comment type="similarity">
    <text evidence="5">Belongs to the binding-protein-dependent transport system permease family.</text>
</comment>
<evidence type="ECO:0000256" key="1">
    <source>
        <dbReference type="ARBA" id="ARBA00004651"/>
    </source>
</evidence>
<dbReference type="AlphaFoldDB" id="A0A7C5PH43"/>
<dbReference type="GO" id="GO:0055085">
    <property type="term" value="P:transmembrane transport"/>
    <property type="evidence" value="ECO:0007669"/>
    <property type="project" value="InterPro"/>
</dbReference>
<protein>
    <submittedName>
        <fullName evidence="7">ABC transporter permease</fullName>
    </submittedName>
</protein>
<feature type="transmembrane region" description="Helical" evidence="5">
    <location>
        <begin position="252"/>
        <end position="273"/>
    </location>
</feature>
<dbReference type="PROSITE" id="PS50928">
    <property type="entry name" value="ABC_TM1"/>
    <property type="match status" value="1"/>
</dbReference>
<evidence type="ECO:0000256" key="2">
    <source>
        <dbReference type="ARBA" id="ARBA00022692"/>
    </source>
</evidence>
<feature type="transmembrane region" description="Helical" evidence="5">
    <location>
        <begin position="187"/>
        <end position="207"/>
    </location>
</feature>
<keyword evidence="3 5" id="KW-1133">Transmembrane helix</keyword>
<evidence type="ECO:0000313" key="7">
    <source>
        <dbReference type="EMBL" id="HHI65871.1"/>
    </source>
</evidence>
<dbReference type="PANTHER" id="PTHR43376">
    <property type="entry name" value="OLIGOPEPTIDE TRANSPORT SYSTEM PERMEASE PROTEIN"/>
    <property type="match status" value="1"/>
</dbReference>